<gene>
    <name evidence="2" type="primary">P0661G04.26</name>
</gene>
<reference evidence="3" key="1">
    <citation type="journal article" date="2005" name="Nature">
        <title>The map-based sequence of the rice genome.</title>
        <authorList>
            <consortium name="International rice genome sequencing project (IRGSP)"/>
            <person name="Matsumoto T."/>
            <person name="Wu J."/>
            <person name="Kanamori H."/>
            <person name="Katayose Y."/>
            <person name="Fujisawa M."/>
            <person name="Namiki N."/>
            <person name="Mizuno H."/>
            <person name="Yamamoto K."/>
            <person name="Antonio B.A."/>
            <person name="Baba T."/>
            <person name="Sakata K."/>
            <person name="Nagamura Y."/>
            <person name="Aoki H."/>
            <person name="Arikawa K."/>
            <person name="Arita K."/>
            <person name="Bito T."/>
            <person name="Chiden Y."/>
            <person name="Fujitsuka N."/>
            <person name="Fukunaka R."/>
            <person name="Hamada M."/>
            <person name="Harada C."/>
            <person name="Hayashi A."/>
            <person name="Hijishita S."/>
            <person name="Honda M."/>
            <person name="Hosokawa S."/>
            <person name="Ichikawa Y."/>
            <person name="Idonuma A."/>
            <person name="Iijima M."/>
            <person name="Ikeda M."/>
            <person name="Ikeno M."/>
            <person name="Ito K."/>
            <person name="Ito S."/>
            <person name="Ito T."/>
            <person name="Ito Y."/>
            <person name="Ito Y."/>
            <person name="Iwabuchi A."/>
            <person name="Kamiya K."/>
            <person name="Karasawa W."/>
            <person name="Kurita K."/>
            <person name="Katagiri S."/>
            <person name="Kikuta A."/>
            <person name="Kobayashi H."/>
            <person name="Kobayashi N."/>
            <person name="Machita K."/>
            <person name="Maehara T."/>
            <person name="Masukawa M."/>
            <person name="Mizubayashi T."/>
            <person name="Mukai Y."/>
            <person name="Nagasaki H."/>
            <person name="Nagata Y."/>
            <person name="Naito S."/>
            <person name="Nakashima M."/>
            <person name="Nakama Y."/>
            <person name="Nakamichi Y."/>
            <person name="Nakamura M."/>
            <person name="Meguro A."/>
            <person name="Negishi M."/>
            <person name="Ohta I."/>
            <person name="Ohta T."/>
            <person name="Okamoto M."/>
            <person name="Ono N."/>
            <person name="Saji S."/>
            <person name="Sakaguchi M."/>
            <person name="Sakai K."/>
            <person name="Shibata M."/>
            <person name="Shimokawa T."/>
            <person name="Song J."/>
            <person name="Takazaki Y."/>
            <person name="Terasawa K."/>
            <person name="Tsugane M."/>
            <person name="Tsuji K."/>
            <person name="Ueda S."/>
            <person name="Waki K."/>
            <person name="Yamagata H."/>
            <person name="Yamamoto M."/>
            <person name="Yamamoto S."/>
            <person name="Yamane H."/>
            <person name="Yoshiki S."/>
            <person name="Yoshihara R."/>
            <person name="Yukawa K."/>
            <person name="Zhong H."/>
            <person name="Yano M."/>
            <person name="Yuan Q."/>
            <person name="Ouyang S."/>
            <person name="Liu J."/>
            <person name="Jones K.M."/>
            <person name="Gansberger K."/>
            <person name="Moffat K."/>
            <person name="Hill J."/>
            <person name="Bera J."/>
            <person name="Fadrosh D."/>
            <person name="Jin S."/>
            <person name="Johri S."/>
            <person name="Kim M."/>
            <person name="Overton L."/>
            <person name="Reardon M."/>
            <person name="Tsitrin T."/>
            <person name="Vuong H."/>
            <person name="Weaver B."/>
            <person name="Ciecko A."/>
            <person name="Tallon L."/>
            <person name="Jackson J."/>
            <person name="Pai G."/>
            <person name="Aken S.V."/>
            <person name="Utterback T."/>
            <person name="Reidmuller S."/>
            <person name="Feldblyum T."/>
            <person name="Hsiao J."/>
            <person name="Zismann V."/>
            <person name="Iobst S."/>
            <person name="de Vazeille A.R."/>
            <person name="Buell C.R."/>
            <person name="Ying K."/>
            <person name="Li Y."/>
            <person name="Lu T."/>
            <person name="Huang Y."/>
            <person name="Zhao Q."/>
            <person name="Feng Q."/>
            <person name="Zhang L."/>
            <person name="Zhu J."/>
            <person name="Weng Q."/>
            <person name="Mu J."/>
            <person name="Lu Y."/>
            <person name="Fan D."/>
            <person name="Liu Y."/>
            <person name="Guan J."/>
            <person name="Zhang Y."/>
            <person name="Yu S."/>
            <person name="Liu X."/>
            <person name="Zhang Y."/>
            <person name="Hong G."/>
            <person name="Han B."/>
            <person name="Choisne N."/>
            <person name="Demange N."/>
            <person name="Orjeda G."/>
            <person name="Samain S."/>
            <person name="Cattolico L."/>
            <person name="Pelletier E."/>
            <person name="Couloux A."/>
            <person name="Segurens B."/>
            <person name="Wincker P."/>
            <person name="D'Hont A."/>
            <person name="Scarpelli C."/>
            <person name="Weissenbach J."/>
            <person name="Salanoubat M."/>
            <person name="Quetier F."/>
            <person name="Yu Y."/>
            <person name="Kim H.R."/>
            <person name="Rambo T."/>
            <person name="Currie J."/>
            <person name="Collura K."/>
            <person name="Luo M."/>
            <person name="Yang T."/>
            <person name="Ammiraju J.S.S."/>
            <person name="Engler F."/>
            <person name="Soderlund C."/>
            <person name="Wing R.A."/>
            <person name="Palmer L.E."/>
            <person name="de la Bastide M."/>
            <person name="Spiegel L."/>
            <person name="Nascimento L."/>
            <person name="Zutavern T."/>
            <person name="O'Shaughnessy A."/>
            <person name="Dike S."/>
            <person name="Dedhia N."/>
            <person name="Preston R."/>
            <person name="Balija V."/>
            <person name="McCombie W.R."/>
            <person name="Chow T."/>
            <person name="Chen H."/>
            <person name="Chung M."/>
            <person name="Chen C."/>
            <person name="Shaw J."/>
            <person name="Wu H."/>
            <person name="Hsiao K."/>
            <person name="Chao Y."/>
            <person name="Chu M."/>
            <person name="Cheng C."/>
            <person name="Hour A."/>
            <person name="Lee P."/>
            <person name="Lin S."/>
            <person name="Lin Y."/>
            <person name="Liou J."/>
            <person name="Liu S."/>
            <person name="Hsing Y."/>
            <person name="Raghuvanshi S."/>
            <person name="Mohanty A."/>
            <person name="Bharti A.K."/>
            <person name="Gaur A."/>
            <person name="Gupta V."/>
            <person name="Kumar D."/>
            <person name="Ravi V."/>
            <person name="Vij S."/>
            <person name="Kapur A."/>
            <person name="Khurana P."/>
            <person name="Khurana P."/>
            <person name="Khurana J.P."/>
            <person name="Tyagi A.K."/>
            <person name="Gaikwad K."/>
            <person name="Singh A."/>
            <person name="Dalal V."/>
            <person name="Srivastava S."/>
            <person name="Dixit A."/>
            <person name="Pal A.K."/>
            <person name="Ghazi I.A."/>
            <person name="Yadav M."/>
            <person name="Pandit A."/>
            <person name="Bhargava A."/>
            <person name="Sureshbabu K."/>
            <person name="Batra K."/>
            <person name="Sharma T.R."/>
            <person name="Mohapatra T."/>
            <person name="Singh N.K."/>
            <person name="Messing J."/>
            <person name="Nelson A.B."/>
            <person name="Fuks G."/>
            <person name="Kavchok S."/>
            <person name="Keizer G."/>
            <person name="Linton E."/>
            <person name="Llaca V."/>
            <person name="Song R."/>
            <person name="Tanyolac B."/>
            <person name="Young S."/>
            <person name="Ho-Il K."/>
            <person name="Hahn J.H."/>
            <person name="Sangsakoo G."/>
            <person name="Vanavichit A."/>
            <person name="de Mattos Luiz.A.T."/>
            <person name="Zimmer P.D."/>
            <person name="Malone G."/>
            <person name="Dellagostin O."/>
            <person name="de Oliveira A.C."/>
            <person name="Bevan M."/>
            <person name="Bancroft I."/>
            <person name="Minx P."/>
            <person name="Cordum H."/>
            <person name="Wilson R."/>
            <person name="Cheng Z."/>
            <person name="Jin W."/>
            <person name="Jiang J."/>
            <person name="Leong S.A."/>
            <person name="Iwama H."/>
            <person name="Gojobori T."/>
            <person name="Itoh T."/>
            <person name="Niimura Y."/>
            <person name="Fujii Y."/>
            <person name="Habara T."/>
            <person name="Sakai H."/>
            <person name="Sato Y."/>
            <person name="Wilson G."/>
            <person name="Kumar K."/>
            <person name="McCouch S."/>
            <person name="Juretic N."/>
            <person name="Hoen D."/>
            <person name="Wright S."/>
            <person name="Bruskiewich R."/>
            <person name="Bureau T."/>
            <person name="Miyao A."/>
            <person name="Hirochika H."/>
            <person name="Nishikawa T."/>
            <person name="Kadowaki K."/>
            <person name="Sugiura M."/>
            <person name="Burr B."/>
            <person name="Sasaki T."/>
        </authorList>
    </citation>
    <scope>NUCLEOTIDE SEQUENCE [LARGE SCALE GENOMIC DNA]</scope>
    <source>
        <strain evidence="3">cv. Nipponbare</strain>
    </source>
</reference>
<accession>Q654Z7</accession>
<dbReference type="AlphaFoldDB" id="Q654Z7"/>
<dbReference type="EMBL" id="AP003935">
    <property type="protein sequence ID" value="BAD45620.1"/>
    <property type="molecule type" value="Genomic_DNA"/>
</dbReference>
<name>Q654Z7_ORYSJ</name>
<feature type="region of interest" description="Disordered" evidence="1">
    <location>
        <begin position="102"/>
        <end position="125"/>
    </location>
</feature>
<sequence length="275" mass="28474">MSVIWPEEGGGRPAAAATAGRCPNCENRCGAGGPISRLGKLVLAACKNAFSSSVGALGHGQASNVAYLIGVDALSLFLCGGAGGIVCMRSEAAPIVRAGAHRAASPPRRFRPPPPPPATAAGESRGGHLALNVMSACENKTPTSGKILFPVVQMAALRGYFQSAKVAEEQAVEIAAVLAPGGLPRSRRAHQLGAELKLPRAAGRASEVQLLCKLHEQRVPGIGAPPAPPTSWPTAWNGPCIIVDFPGAGIADESREGRDHDHALWSFSARRRRAQ</sequence>
<organism evidence="2 3">
    <name type="scientific">Oryza sativa subsp. japonica</name>
    <name type="common">Rice</name>
    <dbReference type="NCBI Taxonomy" id="39947"/>
    <lineage>
        <taxon>Eukaryota</taxon>
        <taxon>Viridiplantae</taxon>
        <taxon>Streptophyta</taxon>
        <taxon>Embryophyta</taxon>
        <taxon>Tracheophyta</taxon>
        <taxon>Spermatophyta</taxon>
        <taxon>Magnoliopsida</taxon>
        <taxon>Liliopsida</taxon>
        <taxon>Poales</taxon>
        <taxon>Poaceae</taxon>
        <taxon>BOP clade</taxon>
        <taxon>Oryzoideae</taxon>
        <taxon>Oryzeae</taxon>
        <taxon>Oryzinae</taxon>
        <taxon>Oryza</taxon>
        <taxon>Oryza sativa</taxon>
    </lineage>
</organism>
<proteinExistence type="predicted"/>
<evidence type="ECO:0000313" key="2">
    <source>
        <dbReference type="EMBL" id="BAD45620.1"/>
    </source>
</evidence>
<reference evidence="3" key="2">
    <citation type="journal article" date="2008" name="Nucleic Acids Res.">
        <title>The rice annotation project database (RAP-DB): 2008 update.</title>
        <authorList>
            <consortium name="The rice annotation project (RAP)"/>
        </authorList>
    </citation>
    <scope>GENOME REANNOTATION</scope>
    <source>
        <strain evidence="3">cv. Nipponbare</strain>
    </source>
</reference>
<protein>
    <submittedName>
        <fullName evidence="2">Uncharacterized protein</fullName>
    </submittedName>
</protein>
<evidence type="ECO:0000313" key="3">
    <source>
        <dbReference type="Proteomes" id="UP000000763"/>
    </source>
</evidence>
<dbReference type="Proteomes" id="UP000000763">
    <property type="component" value="Chromosome 6"/>
</dbReference>
<evidence type="ECO:0000256" key="1">
    <source>
        <dbReference type="SAM" id="MobiDB-lite"/>
    </source>
</evidence>